<dbReference type="Pfam" id="PF00392">
    <property type="entry name" value="GntR"/>
    <property type="match status" value="1"/>
</dbReference>
<dbReference type="SMART" id="SM00345">
    <property type="entry name" value="HTH_GNTR"/>
    <property type="match status" value="1"/>
</dbReference>
<keyword evidence="2 5" id="KW-0238">DNA-binding</keyword>
<dbReference type="SUPFAM" id="SSF48008">
    <property type="entry name" value="GntR ligand-binding domain-like"/>
    <property type="match status" value="1"/>
</dbReference>
<dbReference type="GO" id="GO:0003677">
    <property type="term" value="F:DNA binding"/>
    <property type="evidence" value="ECO:0007669"/>
    <property type="project" value="UniProtKB-KW"/>
</dbReference>
<name>A0A1K2I1F1_9HYPH</name>
<dbReference type="InterPro" id="IPR008920">
    <property type="entry name" value="TF_FadR/GntR_C"/>
</dbReference>
<organism evidence="5 6">
    <name type="scientific">Devosia enhydra</name>
    <dbReference type="NCBI Taxonomy" id="665118"/>
    <lineage>
        <taxon>Bacteria</taxon>
        <taxon>Pseudomonadati</taxon>
        <taxon>Pseudomonadota</taxon>
        <taxon>Alphaproteobacteria</taxon>
        <taxon>Hyphomicrobiales</taxon>
        <taxon>Devosiaceae</taxon>
        <taxon>Devosia</taxon>
    </lineage>
</organism>
<dbReference type="PRINTS" id="PR00035">
    <property type="entry name" value="HTHGNTR"/>
</dbReference>
<dbReference type="SMART" id="SM00895">
    <property type="entry name" value="FCD"/>
    <property type="match status" value="1"/>
</dbReference>
<dbReference type="PROSITE" id="PS50949">
    <property type="entry name" value="HTH_GNTR"/>
    <property type="match status" value="1"/>
</dbReference>
<feature type="domain" description="HTH gntR-type" evidence="4">
    <location>
        <begin position="13"/>
        <end position="80"/>
    </location>
</feature>
<gene>
    <name evidence="5" type="ORF">SAMN02983003_2753</name>
</gene>
<dbReference type="GO" id="GO:0003700">
    <property type="term" value="F:DNA-binding transcription factor activity"/>
    <property type="evidence" value="ECO:0007669"/>
    <property type="project" value="InterPro"/>
</dbReference>
<evidence type="ECO:0000313" key="5">
    <source>
        <dbReference type="EMBL" id="SFZ85588.1"/>
    </source>
</evidence>
<keyword evidence="6" id="KW-1185">Reference proteome</keyword>
<dbReference type="InterPro" id="IPR011711">
    <property type="entry name" value="GntR_C"/>
</dbReference>
<evidence type="ECO:0000313" key="6">
    <source>
        <dbReference type="Proteomes" id="UP000183447"/>
    </source>
</evidence>
<protein>
    <submittedName>
        <fullName evidence="5">DNA-binding transcriptional regulator, GntR family</fullName>
    </submittedName>
</protein>
<evidence type="ECO:0000259" key="4">
    <source>
        <dbReference type="PROSITE" id="PS50949"/>
    </source>
</evidence>
<dbReference type="RefSeq" id="WP_072344006.1">
    <property type="nucleotide sequence ID" value="NZ_FPKU01000002.1"/>
</dbReference>
<dbReference type="Gene3D" id="1.20.120.530">
    <property type="entry name" value="GntR ligand-binding domain-like"/>
    <property type="match status" value="1"/>
</dbReference>
<dbReference type="InterPro" id="IPR036388">
    <property type="entry name" value="WH-like_DNA-bd_sf"/>
</dbReference>
<evidence type="ECO:0000256" key="1">
    <source>
        <dbReference type="ARBA" id="ARBA00023015"/>
    </source>
</evidence>
<dbReference type="InterPro" id="IPR036390">
    <property type="entry name" value="WH_DNA-bd_sf"/>
</dbReference>
<evidence type="ECO:0000256" key="2">
    <source>
        <dbReference type="ARBA" id="ARBA00023125"/>
    </source>
</evidence>
<evidence type="ECO:0000256" key="3">
    <source>
        <dbReference type="ARBA" id="ARBA00023163"/>
    </source>
</evidence>
<dbReference type="EMBL" id="FPKU01000002">
    <property type="protein sequence ID" value="SFZ85588.1"/>
    <property type="molecule type" value="Genomic_DNA"/>
</dbReference>
<dbReference type="AlphaFoldDB" id="A0A1K2I1F1"/>
<dbReference type="Gene3D" id="1.10.10.10">
    <property type="entry name" value="Winged helix-like DNA-binding domain superfamily/Winged helix DNA-binding domain"/>
    <property type="match status" value="1"/>
</dbReference>
<dbReference type="STRING" id="665118.SAMN02983003_2753"/>
<dbReference type="PANTHER" id="PTHR43537:SF24">
    <property type="entry name" value="GLUCONATE OPERON TRANSCRIPTIONAL REPRESSOR"/>
    <property type="match status" value="1"/>
</dbReference>
<proteinExistence type="predicted"/>
<dbReference type="SUPFAM" id="SSF46785">
    <property type="entry name" value="Winged helix' DNA-binding domain"/>
    <property type="match status" value="1"/>
</dbReference>
<dbReference type="Proteomes" id="UP000183447">
    <property type="component" value="Unassembled WGS sequence"/>
</dbReference>
<keyword evidence="1" id="KW-0805">Transcription regulation</keyword>
<sequence length="219" mass="24426">MTDADLALARNAPNLSDQAYGQLSGMILQRELTAGTFVVEERLAEHLNISRTPMREAILRLAAEGLLVKKGSRSYAVRTVTAAQFFQSHKVREWLEPEAVELAIGNIPLARLEEMRQRITVLAGAELQERAHWEVDDQLHLMFADASGNTVLAGIIRQTRVTTRLFEVSNPLRRVRKDGEEHLAVIDAAIEGDVKGARRAMQRHIRNLVADTMTILSGL</sequence>
<keyword evidence="3" id="KW-0804">Transcription</keyword>
<dbReference type="InterPro" id="IPR000524">
    <property type="entry name" value="Tscrpt_reg_HTH_GntR"/>
</dbReference>
<dbReference type="Pfam" id="PF07729">
    <property type="entry name" value="FCD"/>
    <property type="match status" value="1"/>
</dbReference>
<dbReference type="OrthoDB" id="8114900at2"/>
<dbReference type="PANTHER" id="PTHR43537">
    <property type="entry name" value="TRANSCRIPTIONAL REGULATOR, GNTR FAMILY"/>
    <property type="match status" value="1"/>
</dbReference>
<reference evidence="5 6" key="1">
    <citation type="submission" date="2016-11" db="EMBL/GenBank/DDBJ databases">
        <authorList>
            <person name="Jaros S."/>
            <person name="Januszkiewicz K."/>
            <person name="Wedrychowicz H."/>
        </authorList>
    </citation>
    <scope>NUCLEOTIDE SEQUENCE [LARGE SCALE GENOMIC DNA]</scope>
    <source>
        <strain evidence="5 6">ATCC 23634</strain>
    </source>
</reference>
<accession>A0A1K2I1F1</accession>